<name>A0ABZ0INF1_9BACT</name>
<evidence type="ECO:0000313" key="2">
    <source>
        <dbReference type="Proteomes" id="UP001302349"/>
    </source>
</evidence>
<dbReference type="EMBL" id="CP136051">
    <property type="protein sequence ID" value="WOK05500.1"/>
    <property type="molecule type" value="Genomic_DNA"/>
</dbReference>
<accession>A0ABZ0INF1</accession>
<evidence type="ECO:0000313" key="1">
    <source>
        <dbReference type="EMBL" id="WOK05500.1"/>
    </source>
</evidence>
<dbReference type="SUPFAM" id="SSF143422">
    <property type="entry name" value="Transposase IS200-like"/>
    <property type="match status" value="1"/>
</dbReference>
<organism evidence="1 2">
    <name type="scientific">Imperialibacter roseus</name>
    <dbReference type="NCBI Taxonomy" id="1324217"/>
    <lineage>
        <taxon>Bacteria</taxon>
        <taxon>Pseudomonadati</taxon>
        <taxon>Bacteroidota</taxon>
        <taxon>Cytophagia</taxon>
        <taxon>Cytophagales</taxon>
        <taxon>Flammeovirgaceae</taxon>
        <taxon>Imperialibacter</taxon>
    </lineage>
</organism>
<reference evidence="1 2" key="1">
    <citation type="journal article" date="2023" name="Microbiol. Resour. Announc.">
        <title>Complete Genome Sequence of Imperialibacter roseus strain P4T.</title>
        <authorList>
            <person name="Tizabi D.R."/>
            <person name="Bachvaroff T."/>
            <person name="Hill R.T."/>
        </authorList>
    </citation>
    <scope>NUCLEOTIDE SEQUENCE [LARGE SCALE GENOMIC DNA]</scope>
    <source>
        <strain evidence="1 2">P4T</strain>
    </source>
</reference>
<dbReference type="RefSeq" id="WP_317488261.1">
    <property type="nucleotide sequence ID" value="NZ_CP136051.1"/>
</dbReference>
<sequence>MSDIFIDRRKSYMDIGEIFFFTATINSWMYLLAADNYKQVVVDSLENLKSRSLADIFAFVIMPNHIHVIWRTLSLNGKETVQGSFLKYTAHCFRRMLMNDDPAELRKYSVVAKNKQFEFWQRDSLAIHLYSKEVALQKLDYLHRNPLAEHWQLAKEPSDYYWSSASFYDQGVSPFGFLSDLRNEF</sequence>
<proteinExistence type="predicted"/>
<dbReference type="InterPro" id="IPR036515">
    <property type="entry name" value="Transposase_17_sf"/>
</dbReference>
<dbReference type="Gene3D" id="3.30.70.1290">
    <property type="entry name" value="Transposase IS200-like"/>
    <property type="match status" value="1"/>
</dbReference>
<keyword evidence="2" id="KW-1185">Reference proteome</keyword>
<gene>
    <name evidence="1" type="ORF">RT717_20715</name>
</gene>
<protein>
    <submittedName>
        <fullName evidence="1">Transposase</fullName>
    </submittedName>
</protein>
<dbReference type="Proteomes" id="UP001302349">
    <property type="component" value="Chromosome"/>
</dbReference>